<dbReference type="PANTHER" id="PTHR10924:SF27">
    <property type="entry name" value="SOLUTE CARRIER FAMILY 49 MEMBER 4"/>
    <property type="match status" value="1"/>
</dbReference>
<evidence type="ECO:0000256" key="3">
    <source>
        <dbReference type="ARBA" id="ARBA00022989"/>
    </source>
</evidence>
<comment type="subcellular location">
    <subcellularLocation>
        <location evidence="1">Membrane</location>
        <topology evidence="1">Multi-pass membrane protein</topology>
    </subcellularLocation>
</comment>
<dbReference type="Pfam" id="PF07690">
    <property type="entry name" value="MFS_1"/>
    <property type="match status" value="1"/>
</dbReference>
<keyword evidence="3 6" id="KW-1133">Transmembrane helix</keyword>
<keyword evidence="4 6" id="KW-0472">Membrane</keyword>
<sequence length="370" mass="39707">MNADAKQPLLNSPITDADHVSSACSTPGYNTINAAGPQLCHSPPTYHTLSSSSNIQNPDDTEPEGKAEGETRVYRRRWYVLMVYSLLSATQGGVWNSWGPISATAEDAFGWTDATIALLSNWGPIAFLVSGIVFSWMMDVKGLRMSCVITGFLVAAGTGLRCITFNTPAVTWLTHVGHFLNGLGGPVAMAAPPILSAVWFPPKERTTATAIGTVLNYMGVALSFIMGPLLVPDVPSTNSTNTSSFHKSSDLSFSKHNSSMILGSKAENATERIHEEKNGIALYMYIGGGWSAAIFLVLLLYFPSKPPLPPCPSAAIPRENFVQGLKHLLTRGQFWLIAIVYGISTGTLSCWSSVLDVILKPHGIGEVSMT</sequence>
<evidence type="ECO:0000256" key="6">
    <source>
        <dbReference type="SAM" id="Phobius"/>
    </source>
</evidence>
<dbReference type="GO" id="GO:0016020">
    <property type="term" value="C:membrane"/>
    <property type="evidence" value="ECO:0007669"/>
    <property type="project" value="UniProtKB-SubCell"/>
</dbReference>
<protein>
    <submittedName>
        <fullName evidence="7">Uncharacterized protein</fullName>
    </submittedName>
</protein>
<dbReference type="SUPFAM" id="SSF103473">
    <property type="entry name" value="MFS general substrate transporter"/>
    <property type="match status" value="1"/>
</dbReference>
<feature type="transmembrane region" description="Helical" evidence="6">
    <location>
        <begin position="78"/>
        <end position="95"/>
    </location>
</feature>
<dbReference type="EMBL" id="JBAMIC010000021">
    <property type="protein sequence ID" value="KAK7092415.1"/>
    <property type="molecule type" value="Genomic_DNA"/>
</dbReference>
<evidence type="ECO:0000256" key="2">
    <source>
        <dbReference type="ARBA" id="ARBA00022692"/>
    </source>
</evidence>
<gene>
    <name evidence="7" type="ORF">V1264_008160</name>
</gene>
<evidence type="ECO:0000256" key="4">
    <source>
        <dbReference type="ARBA" id="ARBA00023136"/>
    </source>
</evidence>
<keyword evidence="2 6" id="KW-0812">Transmembrane</keyword>
<feature type="compositionally biased region" description="Polar residues" evidence="5">
    <location>
        <begin position="46"/>
        <end position="58"/>
    </location>
</feature>
<feature type="transmembrane region" description="Helical" evidence="6">
    <location>
        <begin position="334"/>
        <end position="359"/>
    </location>
</feature>
<evidence type="ECO:0000313" key="8">
    <source>
        <dbReference type="Proteomes" id="UP001374579"/>
    </source>
</evidence>
<feature type="transmembrane region" description="Helical" evidence="6">
    <location>
        <begin position="115"/>
        <end position="136"/>
    </location>
</feature>
<name>A0AAN9ASH2_9CAEN</name>
<dbReference type="AlphaFoldDB" id="A0AAN9ASH2"/>
<keyword evidence="8" id="KW-1185">Reference proteome</keyword>
<dbReference type="InterPro" id="IPR011701">
    <property type="entry name" value="MFS"/>
</dbReference>
<proteinExistence type="predicted"/>
<evidence type="ECO:0000313" key="7">
    <source>
        <dbReference type="EMBL" id="KAK7092415.1"/>
    </source>
</evidence>
<feature type="region of interest" description="Disordered" evidence="5">
    <location>
        <begin position="46"/>
        <end position="68"/>
    </location>
</feature>
<evidence type="ECO:0000256" key="5">
    <source>
        <dbReference type="SAM" id="MobiDB-lite"/>
    </source>
</evidence>
<dbReference type="Gene3D" id="1.20.1250.20">
    <property type="entry name" value="MFS general substrate transporter like domains"/>
    <property type="match status" value="1"/>
</dbReference>
<dbReference type="InterPro" id="IPR049680">
    <property type="entry name" value="FLVCR1-2_SLC49-like"/>
</dbReference>
<feature type="transmembrane region" description="Helical" evidence="6">
    <location>
        <begin position="282"/>
        <end position="302"/>
    </location>
</feature>
<accession>A0AAN9ASH2</accession>
<dbReference type="InterPro" id="IPR036259">
    <property type="entry name" value="MFS_trans_sf"/>
</dbReference>
<dbReference type="Proteomes" id="UP001374579">
    <property type="component" value="Unassembled WGS sequence"/>
</dbReference>
<evidence type="ECO:0000256" key="1">
    <source>
        <dbReference type="ARBA" id="ARBA00004141"/>
    </source>
</evidence>
<dbReference type="GO" id="GO:0022857">
    <property type="term" value="F:transmembrane transporter activity"/>
    <property type="evidence" value="ECO:0007669"/>
    <property type="project" value="InterPro"/>
</dbReference>
<organism evidence="7 8">
    <name type="scientific">Littorina saxatilis</name>
    <dbReference type="NCBI Taxonomy" id="31220"/>
    <lineage>
        <taxon>Eukaryota</taxon>
        <taxon>Metazoa</taxon>
        <taxon>Spiralia</taxon>
        <taxon>Lophotrochozoa</taxon>
        <taxon>Mollusca</taxon>
        <taxon>Gastropoda</taxon>
        <taxon>Caenogastropoda</taxon>
        <taxon>Littorinimorpha</taxon>
        <taxon>Littorinoidea</taxon>
        <taxon>Littorinidae</taxon>
        <taxon>Littorina</taxon>
    </lineage>
</organism>
<dbReference type="PANTHER" id="PTHR10924">
    <property type="entry name" value="MAJOR FACILITATOR SUPERFAMILY PROTEIN-RELATED"/>
    <property type="match status" value="1"/>
</dbReference>
<reference evidence="7 8" key="1">
    <citation type="submission" date="2024-02" db="EMBL/GenBank/DDBJ databases">
        <title>Chromosome-scale genome assembly of the rough periwinkle Littorina saxatilis.</title>
        <authorList>
            <person name="De Jode A."/>
            <person name="Faria R."/>
            <person name="Formenti G."/>
            <person name="Sims Y."/>
            <person name="Smith T.P."/>
            <person name="Tracey A."/>
            <person name="Wood J.M.D."/>
            <person name="Zagrodzka Z.B."/>
            <person name="Johannesson K."/>
            <person name="Butlin R.K."/>
            <person name="Leder E.H."/>
        </authorList>
    </citation>
    <scope>NUCLEOTIDE SEQUENCE [LARGE SCALE GENOMIC DNA]</scope>
    <source>
        <strain evidence="7">Snail1</strain>
        <tissue evidence="7">Muscle</tissue>
    </source>
</reference>
<comment type="caution">
    <text evidence="7">The sequence shown here is derived from an EMBL/GenBank/DDBJ whole genome shotgun (WGS) entry which is preliminary data.</text>
</comment>